<evidence type="ECO:0000313" key="3">
    <source>
        <dbReference type="Proteomes" id="UP000183952"/>
    </source>
</evidence>
<feature type="chain" id="PRO_5012929203" evidence="1">
    <location>
        <begin position="25"/>
        <end position="92"/>
    </location>
</feature>
<feature type="signal peptide" evidence="1">
    <location>
        <begin position="1"/>
        <end position="24"/>
    </location>
</feature>
<evidence type="ECO:0000313" key="2">
    <source>
        <dbReference type="EMBL" id="SHK07406.1"/>
    </source>
</evidence>
<organism evidence="2 3">
    <name type="scientific">Hathewaya proteolytica DSM 3090</name>
    <dbReference type="NCBI Taxonomy" id="1121331"/>
    <lineage>
        <taxon>Bacteria</taxon>
        <taxon>Bacillati</taxon>
        <taxon>Bacillota</taxon>
        <taxon>Clostridia</taxon>
        <taxon>Eubacteriales</taxon>
        <taxon>Clostridiaceae</taxon>
        <taxon>Hathewaya</taxon>
    </lineage>
</organism>
<dbReference type="RefSeq" id="WP_072903673.1">
    <property type="nucleotide sequence ID" value="NZ_FRAD01000013.1"/>
</dbReference>
<dbReference type="Proteomes" id="UP000183952">
    <property type="component" value="Unassembled WGS sequence"/>
</dbReference>
<evidence type="ECO:0000256" key="1">
    <source>
        <dbReference type="SAM" id="SignalP"/>
    </source>
</evidence>
<accession>A0A1M6PHI5</accession>
<keyword evidence="1" id="KW-0732">Signal</keyword>
<gene>
    <name evidence="2" type="ORF">SAMN02745248_01703</name>
</gene>
<keyword evidence="3" id="KW-1185">Reference proteome</keyword>
<proteinExistence type="predicted"/>
<dbReference type="OrthoDB" id="9760715at2"/>
<dbReference type="AlphaFoldDB" id="A0A1M6PHI5"/>
<name>A0A1M6PHI5_9CLOT</name>
<sequence>MKKVIAIFSIVLINLSLFSFKAEAATISGQRGPEVEIGQRGPIYRDVLWARNYKTGEKYYETYCVPVGYHLKPLEPVKIGEWILYTYEEVKN</sequence>
<protein>
    <submittedName>
        <fullName evidence="2">Uncharacterized protein</fullName>
    </submittedName>
</protein>
<reference evidence="2 3" key="1">
    <citation type="submission" date="2016-11" db="EMBL/GenBank/DDBJ databases">
        <authorList>
            <person name="Jaros S."/>
            <person name="Januszkiewicz K."/>
            <person name="Wedrychowicz H."/>
        </authorList>
    </citation>
    <scope>NUCLEOTIDE SEQUENCE [LARGE SCALE GENOMIC DNA]</scope>
    <source>
        <strain evidence="2 3">DSM 3090</strain>
    </source>
</reference>
<dbReference type="EMBL" id="FRAD01000013">
    <property type="protein sequence ID" value="SHK07406.1"/>
    <property type="molecule type" value="Genomic_DNA"/>
</dbReference>